<evidence type="ECO:0000313" key="4">
    <source>
        <dbReference type="Proteomes" id="UP000054485"/>
    </source>
</evidence>
<dbReference type="STRING" id="930992.A0A0D0BFV8"/>
<dbReference type="PANTHER" id="PTHR40465:SF1">
    <property type="entry name" value="DUF6534 DOMAIN-CONTAINING PROTEIN"/>
    <property type="match status" value="1"/>
</dbReference>
<dbReference type="Pfam" id="PF20152">
    <property type="entry name" value="DUF6534"/>
    <property type="match status" value="1"/>
</dbReference>
<protein>
    <recommendedName>
        <fullName evidence="2">DUF6534 domain-containing protein</fullName>
    </recommendedName>
</protein>
<dbReference type="EMBL" id="KN835180">
    <property type="protein sequence ID" value="KIK44982.1"/>
    <property type="molecule type" value="Genomic_DNA"/>
</dbReference>
<dbReference type="InParanoid" id="A0A0D0BFV8"/>
<dbReference type="HOGENOM" id="CLU_1050369_0_0_1"/>
<accession>A0A0D0BFV8</accession>
<dbReference type="InterPro" id="IPR045339">
    <property type="entry name" value="DUF6534"/>
</dbReference>
<feature type="transmembrane region" description="Helical" evidence="1">
    <location>
        <begin position="103"/>
        <end position="128"/>
    </location>
</feature>
<dbReference type="OrthoDB" id="2745105at2759"/>
<dbReference type="AlphaFoldDB" id="A0A0D0BFV8"/>
<reference evidence="3 4" key="1">
    <citation type="submission" date="2014-04" db="EMBL/GenBank/DDBJ databases">
        <authorList>
            <consortium name="DOE Joint Genome Institute"/>
            <person name="Kuo A."/>
            <person name="Ruytinx J."/>
            <person name="Rineau F."/>
            <person name="Colpaert J."/>
            <person name="Kohler A."/>
            <person name="Nagy L.G."/>
            <person name="Floudas D."/>
            <person name="Copeland A."/>
            <person name="Barry K.W."/>
            <person name="Cichocki N."/>
            <person name="Veneault-Fourrey C."/>
            <person name="LaButti K."/>
            <person name="Lindquist E.A."/>
            <person name="Lipzen A."/>
            <person name="Lundell T."/>
            <person name="Morin E."/>
            <person name="Murat C."/>
            <person name="Sun H."/>
            <person name="Tunlid A."/>
            <person name="Henrissat B."/>
            <person name="Grigoriev I.V."/>
            <person name="Hibbett D.S."/>
            <person name="Martin F."/>
            <person name="Nordberg H.P."/>
            <person name="Cantor M.N."/>
            <person name="Hua S.X."/>
        </authorList>
    </citation>
    <scope>NUCLEOTIDE SEQUENCE [LARGE SCALE GENOMIC DNA]</scope>
    <source>
        <strain evidence="3 4">UH-Slu-Lm8-n1</strain>
    </source>
</reference>
<keyword evidence="1" id="KW-1133">Transmembrane helix</keyword>
<proteinExistence type="predicted"/>
<reference evidence="4" key="2">
    <citation type="submission" date="2015-01" db="EMBL/GenBank/DDBJ databases">
        <title>Evolutionary Origins and Diversification of the Mycorrhizal Mutualists.</title>
        <authorList>
            <consortium name="DOE Joint Genome Institute"/>
            <consortium name="Mycorrhizal Genomics Consortium"/>
            <person name="Kohler A."/>
            <person name="Kuo A."/>
            <person name="Nagy L.G."/>
            <person name="Floudas D."/>
            <person name="Copeland A."/>
            <person name="Barry K.W."/>
            <person name="Cichocki N."/>
            <person name="Veneault-Fourrey C."/>
            <person name="LaButti K."/>
            <person name="Lindquist E.A."/>
            <person name="Lipzen A."/>
            <person name="Lundell T."/>
            <person name="Morin E."/>
            <person name="Murat C."/>
            <person name="Riley R."/>
            <person name="Ohm R."/>
            <person name="Sun H."/>
            <person name="Tunlid A."/>
            <person name="Henrissat B."/>
            <person name="Grigoriev I.V."/>
            <person name="Hibbett D.S."/>
            <person name="Martin F."/>
        </authorList>
    </citation>
    <scope>NUCLEOTIDE SEQUENCE [LARGE SCALE GENOMIC DNA]</scope>
    <source>
        <strain evidence="4">UH-Slu-Lm8-n1</strain>
    </source>
</reference>
<name>A0A0D0BFV8_9AGAM</name>
<feature type="transmembrane region" description="Helical" evidence="1">
    <location>
        <begin position="32"/>
        <end position="53"/>
    </location>
</feature>
<dbReference type="PANTHER" id="PTHR40465">
    <property type="entry name" value="CHROMOSOME 1, WHOLE GENOME SHOTGUN SEQUENCE"/>
    <property type="match status" value="1"/>
</dbReference>
<feature type="transmembrane region" description="Helical" evidence="1">
    <location>
        <begin position="65"/>
        <end position="91"/>
    </location>
</feature>
<keyword evidence="1" id="KW-0812">Transmembrane</keyword>
<feature type="domain" description="DUF6534" evidence="2">
    <location>
        <begin position="75"/>
        <end position="160"/>
    </location>
</feature>
<gene>
    <name evidence="3" type="ORF">CY34DRAFT_802058</name>
</gene>
<keyword evidence="4" id="KW-1185">Reference proteome</keyword>
<evidence type="ECO:0000256" key="1">
    <source>
        <dbReference type="SAM" id="Phobius"/>
    </source>
</evidence>
<dbReference type="Proteomes" id="UP000054485">
    <property type="component" value="Unassembled WGS sequence"/>
</dbReference>
<feature type="transmembrane region" description="Helical" evidence="1">
    <location>
        <begin position="134"/>
        <end position="156"/>
    </location>
</feature>
<evidence type="ECO:0000313" key="3">
    <source>
        <dbReference type="EMBL" id="KIK44982.1"/>
    </source>
</evidence>
<evidence type="ECO:0000259" key="2">
    <source>
        <dbReference type="Pfam" id="PF20152"/>
    </source>
</evidence>
<keyword evidence="1" id="KW-0472">Membrane</keyword>
<organism evidence="3 4">
    <name type="scientific">Suillus luteus UH-Slu-Lm8-n1</name>
    <dbReference type="NCBI Taxonomy" id="930992"/>
    <lineage>
        <taxon>Eukaryota</taxon>
        <taxon>Fungi</taxon>
        <taxon>Dikarya</taxon>
        <taxon>Basidiomycota</taxon>
        <taxon>Agaricomycotina</taxon>
        <taxon>Agaricomycetes</taxon>
        <taxon>Agaricomycetidae</taxon>
        <taxon>Boletales</taxon>
        <taxon>Suillineae</taxon>
        <taxon>Suillaceae</taxon>
        <taxon>Suillus</taxon>
    </lineage>
</organism>
<sequence length="237" mass="26973">MYPQVLIVHVIHQLYSYRIWIVGRDRSKLFRIIPGTVIVLSLGVSIFLIWVAYTYHQSSGMFLAQWPSVMAMSTATVLDIVITSSMWYLLANSRTGFSATDCLITRLMFYTINSGCLTSISALLSIIMCTVMPHSFIFLSIQFIMAKLYVNSYIALLNTKYYMQPSANTTDTFELRREPPSPGQRDTLQEKFPLLRRSCFAHPSPEVEVVPPTRPLAVVPSHRAILVKVEKESFIHL</sequence>